<dbReference type="EMBL" id="RBVX01000001">
    <property type="protein sequence ID" value="RSL35189.1"/>
    <property type="molecule type" value="Genomic_DNA"/>
</dbReference>
<accession>A0A428N9W6</accession>
<evidence type="ECO:0000256" key="4">
    <source>
        <dbReference type="ARBA" id="ARBA00008706"/>
    </source>
</evidence>
<gene>
    <name evidence="10 13" type="primary">galT</name>
    <name evidence="13" type="ORF">D7Z54_01035</name>
</gene>
<evidence type="ECO:0000256" key="8">
    <source>
        <dbReference type="ARBA" id="ARBA00023144"/>
    </source>
</evidence>
<dbReference type="AlphaFoldDB" id="A0A428N9W6"/>
<evidence type="ECO:0000259" key="12">
    <source>
        <dbReference type="Pfam" id="PF02744"/>
    </source>
</evidence>
<evidence type="ECO:0000313" key="13">
    <source>
        <dbReference type="EMBL" id="RSL35189.1"/>
    </source>
</evidence>
<protein>
    <recommendedName>
        <fullName evidence="10">Galactose-1-phosphate uridylyltransferase</fullName>
        <shortName evidence="10">Gal-1-P uridylyltransferase</shortName>
        <ecNumber evidence="10">2.7.7.12</ecNumber>
    </recommendedName>
    <alternativeName>
        <fullName evidence="10">UDP-glucose--hexose-1-phosphate uridylyltransferase</fullName>
    </alternativeName>
</protein>
<dbReference type="PANTHER" id="PTHR39191">
    <property type="entry name" value="GALACTOSE-1-PHOSPHATE URIDYLYLTRANSFERASE"/>
    <property type="match status" value="1"/>
</dbReference>
<dbReference type="PANTHER" id="PTHR39191:SF1">
    <property type="entry name" value="DUF4922 DOMAIN-CONTAINING PROTEIN"/>
    <property type="match status" value="1"/>
</dbReference>
<name>A0A428N9W6_9BACI</name>
<dbReference type="InterPro" id="IPR005850">
    <property type="entry name" value="GalP_Utransf_C"/>
</dbReference>
<comment type="catalytic activity">
    <reaction evidence="1 10">
        <text>alpha-D-galactose 1-phosphate + UDP-alpha-D-glucose = alpha-D-glucose 1-phosphate + UDP-alpha-D-galactose</text>
        <dbReference type="Rhea" id="RHEA:13989"/>
        <dbReference type="ChEBI" id="CHEBI:58336"/>
        <dbReference type="ChEBI" id="CHEBI:58601"/>
        <dbReference type="ChEBI" id="CHEBI:58885"/>
        <dbReference type="ChEBI" id="CHEBI:66914"/>
        <dbReference type="EC" id="2.7.7.12"/>
    </reaction>
</comment>
<dbReference type="Proteomes" id="UP000275076">
    <property type="component" value="Unassembled WGS sequence"/>
</dbReference>
<comment type="subcellular location">
    <subcellularLocation>
        <location evidence="2 10">Cytoplasm</location>
    </subcellularLocation>
</comment>
<feature type="domain" description="Galactose-1-phosphate uridyl transferase C-terminal" evidence="12">
    <location>
        <begin position="266"/>
        <end position="458"/>
    </location>
</feature>
<comment type="caution">
    <text evidence="13">The sequence shown here is derived from an EMBL/GenBank/DDBJ whole genome shotgun (WGS) entry which is preliminary data.</text>
</comment>
<comment type="similarity">
    <text evidence="4 10">Belongs to the galactose-1-phosphate uridylyltransferase type 2 family.</text>
</comment>
<feature type="domain" description="Galactose-1-phosphate uridyl transferase N-terminal" evidence="11">
    <location>
        <begin position="40"/>
        <end position="249"/>
    </location>
</feature>
<evidence type="ECO:0000256" key="3">
    <source>
        <dbReference type="ARBA" id="ARBA00004947"/>
    </source>
</evidence>
<evidence type="ECO:0000256" key="1">
    <source>
        <dbReference type="ARBA" id="ARBA00001107"/>
    </source>
</evidence>
<evidence type="ECO:0000256" key="7">
    <source>
        <dbReference type="ARBA" id="ARBA00022695"/>
    </source>
</evidence>
<evidence type="ECO:0000313" key="14">
    <source>
        <dbReference type="Proteomes" id="UP000275076"/>
    </source>
</evidence>
<evidence type="ECO:0000256" key="10">
    <source>
        <dbReference type="HAMAP-Rule" id="MF_00571"/>
    </source>
</evidence>
<keyword evidence="9 10" id="KW-0119">Carbohydrate metabolism</keyword>
<dbReference type="PIRSF" id="PIRSF006005">
    <property type="entry name" value="GalT_BS"/>
    <property type="match status" value="1"/>
</dbReference>
<keyword evidence="5 10" id="KW-0963">Cytoplasm</keyword>
<proteinExistence type="inferred from homology"/>
<dbReference type="GO" id="GO:0008108">
    <property type="term" value="F:UDP-glucose:hexose-1-phosphate uridylyltransferase activity"/>
    <property type="evidence" value="ECO:0007669"/>
    <property type="project" value="UniProtKB-UniRule"/>
</dbReference>
<evidence type="ECO:0000256" key="2">
    <source>
        <dbReference type="ARBA" id="ARBA00004496"/>
    </source>
</evidence>
<organism evidence="13 14">
    <name type="scientific">Salibacterium salarium</name>
    <dbReference type="NCBI Taxonomy" id="284579"/>
    <lineage>
        <taxon>Bacteria</taxon>
        <taxon>Bacillati</taxon>
        <taxon>Bacillota</taxon>
        <taxon>Bacilli</taxon>
        <taxon>Bacillales</taxon>
        <taxon>Bacillaceae</taxon>
    </lineage>
</organism>
<dbReference type="EC" id="2.7.7.12" evidence="10"/>
<sequence>MELASKKSSRLWRTFDMRVEYVCTVVEELVQQAGNLGMMASEDKVYSRNQVLKQLGIHDFVPDRAEQVPASIPDILEKLADYAVEQKQIENLLEEREQLTSSLMNVFIPQPSVVNHRFYEKYEKDPVEATDYFYELSQNSNYIQTKRIAKNIYYQVESQYGNLDITINLSKPEKDPKEIEKEKQRKMDASYPPCLLCMENEGYGGRIGHPARSNHRLIRVPLEGERWYLQYSPYVYYNEHCILLAEEHRDMKIQASTFKRLLVFVEKYPHYFMGSNADIPIVGGSILSHDHYQGGRYEFTLAKAPADYSFSLTDYPDVQGLVVKWPMTVLRLRSGSQENLVNAADMILKKWKDYNDPVRDIQAYTKGTAHNTITPIARCRGDEYELDLVLRNNRTNEEHPEGIFHPHADVHHIKKENIGLIEVMGLAVLPKRLAEELKEVERYLLKDDQKVEPAHLPWAKELKKKYGEQTDEEQADAIVKTEVGKKFLRVLEDAGVFKRDVNGQKGLEAFIKTLNQGS</sequence>
<dbReference type="OrthoDB" id="2293at2"/>
<dbReference type="NCBIfam" id="NF003629">
    <property type="entry name" value="PRK05270.1-2"/>
    <property type="match status" value="1"/>
</dbReference>
<comment type="pathway">
    <text evidence="3 10">Carbohydrate metabolism; galactose metabolism.</text>
</comment>
<evidence type="ECO:0000256" key="5">
    <source>
        <dbReference type="ARBA" id="ARBA00022490"/>
    </source>
</evidence>
<keyword evidence="7 10" id="KW-0548">Nucleotidyltransferase</keyword>
<keyword evidence="6 10" id="KW-0808">Transferase</keyword>
<keyword evidence="8 10" id="KW-0299">Galactose metabolism</keyword>
<dbReference type="HAMAP" id="MF_00571">
    <property type="entry name" value="GalP_UDP_trans"/>
    <property type="match status" value="1"/>
</dbReference>
<dbReference type="NCBIfam" id="TIGR01239">
    <property type="entry name" value="galT_2"/>
    <property type="match status" value="1"/>
</dbReference>
<evidence type="ECO:0000256" key="6">
    <source>
        <dbReference type="ARBA" id="ARBA00022679"/>
    </source>
</evidence>
<dbReference type="GO" id="GO:0006012">
    <property type="term" value="P:galactose metabolic process"/>
    <property type="evidence" value="ECO:0007669"/>
    <property type="project" value="UniProtKB-UniRule"/>
</dbReference>
<dbReference type="Pfam" id="PF01087">
    <property type="entry name" value="GalP_UDP_transf"/>
    <property type="match status" value="1"/>
</dbReference>
<evidence type="ECO:0000256" key="9">
    <source>
        <dbReference type="ARBA" id="ARBA00023277"/>
    </source>
</evidence>
<keyword evidence="14" id="KW-1185">Reference proteome</keyword>
<dbReference type="Pfam" id="PF02744">
    <property type="entry name" value="GalP_UDP_tr_C"/>
    <property type="match status" value="1"/>
</dbReference>
<dbReference type="UniPathway" id="UPA00214"/>
<dbReference type="GO" id="GO:0005737">
    <property type="term" value="C:cytoplasm"/>
    <property type="evidence" value="ECO:0007669"/>
    <property type="project" value="UniProtKB-SubCell"/>
</dbReference>
<dbReference type="InterPro" id="IPR005849">
    <property type="entry name" value="GalP_Utransf_N"/>
</dbReference>
<evidence type="ECO:0000259" key="11">
    <source>
        <dbReference type="Pfam" id="PF01087"/>
    </source>
</evidence>
<dbReference type="InterPro" id="IPR000766">
    <property type="entry name" value="GalP_uridyl_Trfase_II"/>
</dbReference>
<reference evidence="13 14" key="1">
    <citation type="submission" date="2018-10" db="EMBL/GenBank/DDBJ databases">
        <title>Draft genome sequence of Bacillus salarius IM0101, isolated from a hypersaline soil in Inner Mongolia, China.</title>
        <authorList>
            <person name="Yamprayoonswat W."/>
            <person name="Boonvisut S."/>
            <person name="Jumpathong W."/>
            <person name="Sittihan S."/>
            <person name="Ruangsuj P."/>
            <person name="Wanthongcharoen S."/>
            <person name="Thongpramul N."/>
            <person name="Pimmason S."/>
            <person name="Yu B."/>
            <person name="Yasawong M."/>
        </authorList>
    </citation>
    <scope>NUCLEOTIDE SEQUENCE [LARGE SCALE GENOMIC DNA]</scope>
    <source>
        <strain evidence="13 14">IM0101</strain>
    </source>
</reference>